<feature type="domain" description="Methyltransferase type 11" evidence="1">
    <location>
        <begin position="47"/>
        <end position="92"/>
    </location>
</feature>
<dbReference type="GO" id="GO:0008757">
    <property type="term" value="F:S-adenosylmethionine-dependent methyltransferase activity"/>
    <property type="evidence" value="ECO:0007669"/>
    <property type="project" value="InterPro"/>
</dbReference>
<reference evidence="2 6" key="2">
    <citation type="journal article" date="2012" name="J. Bacteriol.">
        <title>Complete genome sequence of the metabolically versatile halophilic archaeon Haloferax mediterranei, a poly(3-hydroxybutyrate-co-3-hydroxyvalerate) producer.</title>
        <authorList>
            <person name="Han J."/>
            <person name="Zhang F."/>
            <person name="Hou J."/>
            <person name="Liu X."/>
            <person name="Li M."/>
            <person name="Liu H."/>
            <person name="Cai L."/>
            <person name="Zhang B."/>
            <person name="Chen Y."/>
            <person name="Zhou J."/>
            <person name="Hu S."/>
            <person name="Xiang H."/>
        </authorList>
    </citation>
    <scope>NUCLEOTIDE SEQUENCE [LARGE SCALE GENOMIC DNA]</scope>
    <source>
        <strain evidence="6">ATCC 33500 / DSM 1411 / JCM 8866 / NBRC 14739 / NCIMB 2177 / R-4</strain>
        <strain evidence="2">CGMCC 1.2087</strain>
    </source>
</reference>
<dbReference type="Proteomes" id="UP000011603">
    <property type="component" value="Unassembled WGS sequence"/>
</dbReference>
<accession>I3R451</accession>
<protein>
    <submittedName>
        <fullName evidence="5">Methyltransferase domain-containing protein</fullName>
    </submittedName>
</protein>
<dbReference type="EMBL" id="CP007551">
    <property type="protein sequence ID" value="AHZ21630.1"/>
    <property type="molecule type" value="Genomic_DNA"/>
</dbReference>
<dbReference type="EMBL" id="AOLO01000005">
    <property type="protein sequence ID" value="EMA03547.1"/>
    <property type="molecule type" value="Genomic_DNA"/>
</dbReference>
<dbReference type="EMBL" id="CP039139">
    <property type="protein sequence ID" value="QCQ75490.1"/>
    <property type="molecule type" value="Genomic_DNA"/>
</dbReference>
<keyword evidence="5" id="KW-0489">Methyltransferase</keyword>
<dbReference type="Proteomes" id="UP000027075">
    <property type="component" value="Chromosome"/>
</dbReference>
<dbReference type="OrthoDB" id="297814at2157"/>
<dbReference type="Proteomes" id="UP000299011">
    <property type="component" value="Chromosome"/>
</dbReference>
<evidence type="ECO:0000313" key="7">
    <source>
        <dbReference type="Proteomes" id="UP000011603"/>
    </source>
</evidence>
<dbReference type="PaxDb" id="523841-HFX_1299"/>
<organism evidence="2 6">
    <name type="scientific">Haloferax mediterranei (strain ATCC 33500 / DSM 1411 / JCM 8866 / NBRC 14739 / NCIMB 2177 / R-4)</name>
    <name type="common">Halobacterium mediterranei</name>
    <dbReference type="NCBI Taxonomy" id="523841"/>
    <lineage>
        <taxon>Archaea</taxon>
        <taxon>Methanobacteriati</taxon>
        <taxon>Methanobacteriota</taxon>
        <taxon>Stenosarchaea group</taxon>
        <taxon>Halobacteria</taxon>
        <taxon>Halobacteriales</taxon>
        <taxon>Haloferacaceae</taxon>
        <taxon>Haloferax</taxon>
    </lineage>
</organism>
<gene>
    <name evidence="2" type="ordered locus">HFX_1299</name>
    <name evidence="3" type="ORF">BM92_02690</name>
    <name evidence="4" type="ORF">C439_04010</name>
    <name evidence="5" type="ORF">E6P09_09505</name>
</gene>
<evidence type="ECO:0000259" key="1">
    <source>
        <dbReference type="Pfam" id="PF08241"/>
    </source>
</evidence>
<dbReference type="SUPFAM" id="SSF53335">
    <property type="entry name" value="S-adenosyl-L-methionine-dependent methyltransferases"/>
    <property type="match status" value="1"/>
</dbReference>
<evidence type="ECO:0000313" key="3">
    <source>
        <dbReference type="EMBL" id="AHZ21630.1"/>
    </source>
</evidence>
<reference evidence="4 7" key="3">
    <citation type="journal article" date="2014" name="PLoS Genet.">
        <title>Phylogenetically driven sequencing of extremely halophilic archaea reveals strategies for static and dynamic osmo-response.</title>
        <authorList>
            <person name="Becker E.A."/>
            <person name="Seitzer P.M."/>
            <person name="Tritt A."/>
            <person name="Larsen D."/>
            <person name="Krusor M."/>
            <person name="Yao A.I."/>
            <person name="Wu D."/>
            <person name="Madern D."/>
            <person name="Eisen J.A."/>
            <person name="Darling A.E."/>
            <person name="Facciotti M.T."/>
        </authorList>
    </citation>
    <scope>NUCLEOTIDE SEQUENCE [LARGE SCALE GENOMIC DNA]</scope>
    <source>
        <strain evidence="4">ATCC 33500</strain>
        <strain evidence="7">ATCC 33500 / DSM 1411 / JCM 8866 / NBRC 14739 / NCIMB 2177 / R-4</strain>
    </source>
</reference>
<dbReference type="Gene3D" id="3.40.50.150">
    <property type="entry name" value="Vaccinia Virus protein VP39"/>
    <property type="match status" value="1"/>
</dbReference>
<reference evidence="5 9" key="6">
    <citation type="submission" date="2019-04" db="EMBL/GenBank/DDBJ databases">
        <title>Methylomes of two halophilic Archaea, Haloarcula marismortui and Haloferax mediterranei.</title>
        <authorList>
            <person name="DasSarma S."/>
            <person name="DasSarma P."/>
            <person name="DasSarma S."/>
            <person name="Fomenkov A."/>
            <person name="Vincze T."/>
            <person name="Anton B.P."/>
            <person name="Roberts R.J."/>
        </authorList>
    </citation>
    <scope>NUCLEOTIDE SEQUENCE [LARGE SCALE GENOMIC DNA]</scope>
    <source>
        <strain evidence="5">ATCC 33500</strain>
        <strain evidence="9">ATCC 33500 / DSM 1411 / JCM 8866 / NBRC 14739 / NCIMB 2177 / R-4</strain>
    </source>
</reference>
<dbReference type="GeneID" id="40156652"/>
<evidence type="ECO:0000313" key="9">
    <source>
        <dbReference type="Proteomes" id="UP000299011"/>
    </source>
</evidence>
<dbReference type="Proteomes" id="UP000006469">
    <property type="component" value="Chromosome"/>
</dbReference>
<dbReference type="RefSeq" id="WP_004057238.1">
    <property type="nucleotide sequence ID" value="NC_017941.2"/>
</dbReference>
<dbReference type="EMBL" id="CP001868">
    <property type="protein sequence ID" value="AFK19011.1"/>
    <property type="molecule type" value="Genomic_DNA"/>
</dbReference>
<dbReference type="GO" id="GO:0032259">
    <property type="term" value="P:methylation"/>
    <property type="evidence" value="ECO:0007669"/>
    <property type="project" value="UniProtKB-KW"/>
</dbReference>
<reference evidence="2" key="5">
    <citation type="submission" date="2014-05" db="EMBL/GenBank/DDBJ databases">
        <authorList>
            <person name="Wang L."/>
            <person name="Yang H."/>
            <person name="Xiang H."/>
        </authorList>
    </citation>
    <scope>NUCLEOTIDE SEQUENCE</scope>
    <source>
        <strain evidence="2">CGMCC 1.2087</strain>
    </source>
</reference>
<sequence length="174" mass="19726">MSNRVASPLKLNLGCGDDIKQGWLNVDYRPGEMGVRGDVVEPDEMHDLNETPWPWPDDSAERILLDNVLEHLVDPVEAMKEAIRVLAPGGRLEIVAPYPNNPSSARLDHTRQMHPVEFLKDGDWLFPELSVVDWSVSRVRVGRLLPSDRFALWVCDTFGLFGIDSWTVVLEVQR</sequence>
<dbReference type="Pfam" id="PF08241">
    <property type="entry name" value="Methyltransf_11"/>
    <property type="match status" value="1"/>
</dbReference>
<keyword evidence="7" id="KW-1185">Reference proteome</keyword>
<evidence type="ECO:0000313" key="4">
    <source>
        <dbReference type="EMBL" id="EMA03547.1"/>
    </source>
</evidence>
<dbReference type="eggNOG" id="arCOG04347">
    <property type="taxonomic scope" value="Archaea"/>
</dbReference>
<proteinExistence type="predicted"/>
<evidence type="ECO:0000313" key="5">
    <source>
        <dbReference type="EMBL" id="QCQ75490.1"/>
    </source>
</evidence>
<evidence type="ECO:0000313" key="6">
    <source>
        <dbReference type="Proteomes" id="UP000006469"/>
    </source>
</evidence>
<evidence type="ECO:0000313" key="2">
    <source>
        <dbReference type="EMBL" id="AFK19011.1"/>
    </source>
</evidence>
<dbReference type="HOGENOM" id="CLU_1536618_0_0_2"/>
<reference evidence="3 8" key="4">
    <citation type="submission" date="2014-04" db="EMBL/GenBank/DDBJ databases">
        <title>Transcriptional profiles of Haloferax mediterranei on the basis of nitrogen availability.</title>
        <authorList>
            <person name="Bautista V."/>
        </authorList>
    </citation>
    <scope>NUCLEOTIDE SEQUENCE [LARGE SCALE GENOMIC DNA]</scope>
    <source>
        <strain evidence="3">ATCC 33500</strain>
        <strain evidence="8">ATCC 33500 / DSM 1411 / JCM 8866 / NBRC 14739 / NCIMB 2177 / R-4</strain>
    </source>
</reference>
<dbReference type="STRING" id="523841.HFX_1299"/>
<dbReference type="KEGG" id="hme:HFX_1299"/>
<dbReference type="AlphaFoldDB" id="I3R451"/>
<name>I3R451_HALMT</name>
<dbReference type="CDD" id="cd02440">
    <property type="entry name" value="AdoMet_MTases"/>
    <property type="match status" value="1"/>
</dbReference>
<reference evidence="2" key="1">
    <citation type="journal article" date="2012" name="Appl. Environ. Microbiol.">
        <title>Identification of the haloarchaeal phasin (PhaP) that functions in polyhydroxyalkanoate accumulation and granule formation in Haloferax mediterranei.</title>
        <authorList>
            <person name="Cai S."/>
            <person name="Cai L."/>
            <person name="Liu H."/>
            <person name="Liu X."/>
            <person name="Han J."/>
            <person name="Zhou J."/>
            <person name="Xiang H."/>
        </authorList>
    </citation>
    <scope>NUCLEOTIDE SEQUENCE</scope>
    <source>
        <strain evidence="2">CGMCC 1.2087</strain>
    </source>
</reference>
<keyword evidence="5" id="KW-0808">Transferase</keyword>
<evidence type="ECO:0000313" key="8">
    <source>
        <dbReference type="Proteomes" id="UP000027075"/>
    </source>
</evidence>
<dbReference type="InterPro" id="IPR029063">
    <property type="entry name" value="SAM-dependent_MTases_sf"/>
</dbReference>
<dbReference type="InterPro" id="IPR013216">
    <property type="entry name" value="Methyltransf_11"/>
</dbReference>